<comment type="caution">
    <text evidence="1">The sequence shown here is derived from an EMBL/GenBank/DDBJ whole genome shotgun (WGS) entry which is preliminary data.</text>
</comment>
<keyword evidence="2" id="KW-1185">Reference proteome</keyword>
<proteinExistence type="predicted"/>
<evidence type="ECO:0000313" key="1">
    <source>
        <dbReference type="EMBL" id="MEI5906846.1"/>
    </source>
</evidence>
<sequence length="95" mass="11767">MIELTKQFATKLGIMVDSRLIYYKHYYKHYYKFCDEIIEKMDNPPYWIIELATIKYIPEATKVINEYVLSEPFEKMPDFYDFYIACLYLKYKRWS</sequence>
<dbReference type="EMBL" id="JBBAXC010000005">
    <property type="protein sequence ID" value="MEI5906846.1"/>
    <property type="molecule type" value="Genomic_DNA"/>
</dbReference>
<dbReference type="RefSeq" id="WP_336586287.1">
    <property type="nucleotide sequence ID" value="NZ_JBBAXC010000005.1"/>
</dbReference>
<accession>A0ABU8HBZ6</accession>
<gene>
    <name evidence="1" type="ORF">WAK64_07210</name>
</gene>
<name>A0ABU8HBZ6_9BACI</name>
<evidence type="ECO:0000313" key="2">
    <source>
        <dbReference type="Proteomes" id="UP001312865"/>
    </source>
</evidence>
<dbReference type="Proteomes" id="UP001312865">
    <property type="component" value="Unassembled WGS sequence"/>
</dbReference>
<organism evidence="1 2">
    <name type="scientific">Bacillus spongiae</name>
    <dbReference type="NCBI Taxonomy" id="2683610"/>
    <lineage>
        <taxon>Bacteria</taxon>
        <taxon>Bacillati</taxon>
        <taxon>Bacillota</taxon>
        <taxon>Bacilli</taxon>
        <taxon>Bacillales</taxon>
        <taxon>Bacillaceae</taxon>
        <taxon>Bacillus</taxon>
    </lineage>
</organism>
<protein>
    <submittedName>
        <fullName evidence="1">Uncharacterized protein</fullName>
    </submittedName>
</protein>
<reference evidence="1 2" key="1">
    <citation type="journal article" date="2018" name="J. Microbiol.">
        <title>Bacillus spongiae sp. nov., isolated from sponge of Jeju Island.</title>
        <authorList>
            <person name="Lee G.E."/>
            <person name="Im W.T."/>
            <person name="Park J.S."/>
        </authorList>
    </citation>
    <scope>NUCLEOTIDE SEQUENCE [LARGE SCALE GENOMIC DNA]</scope>
    <source>
        <strain evidence="1 2">135PIL107-10</strain>
    </source>
</reference>